<dbReference type="InterPro" id="IPR036597">
    <property type="entry name" value="Fido-like_dom_sf"/>
</dbReference>
<organism evidence="2 3">
    <name type="scientific">Dyadobacter soli</name>
    <dbReference type="NCBI Taxonomy" id="659014"/>
    <lineage>
        <taxon>Bacteria</taxon>
        <taxon>Pseudomonadati</taxon>
        <taxon>Bacteroidota</taxon>
        <taxon>Cytophagia</taxon>
        <taxon>Cytophagales</taxon>
        <taxon>Spirosomataceae</taxon>
        <taxon>Dyadobacter</taxon>
    </lineage>
</organism>
<dbReference type="SUPFAM" id="SSF140931">
    <property type="entry name" value="Fic-like"/>
    <property type="match status" value="1"/>
</dbReference>
<dbReference type="Gene3D" id="1.20.120.1870">
    <property type="entry name" value="Fic/DOC protein, Fido domain"/>
    <property type="match status" value="1"/>
</dbReference>
<dbReference type="PANTHER" id="PTHR35810">
    <property type="entry name" value="CYTOPLASMIC PROTEIN-RELATED"/>
    <property type="match status" value="1"/>
</dbReference>
<dbReference type="EMBL" id="FNAN01000004">
    <property type="protein sequence ID" value="SDE34241.1"/>
    <property type="molecule type" value="Genomic_DNA"/>
</dbReference>
<reference evidence="3" key="1">
    <citation type="submission" date="2016-10" db="EMBL/GenBank/DDBJ databases">
        <authorList>
            <person name="Varghese N."/>
            <person name="Submissions S."/>
        </authorList>
    </citation>
    <scope>NUCLEOTIDE SEQUENCE [LARGE SCALE GENOMIC DNA]</scope>
    <source>
        <strain evidence="3">DSM 25329</strain>
    </source>
</reference>
<proteinExistence type="predicted"/>
<sequence>MVNIKSKHHMNTSTTSPHGEILLYESERGQMTLQVQLENDTVWLTQAQMAELFGKGRSTITEHVRNVFKEKELSRKSVCRDFRHTAADGKGYVTTYYSLDVIISVGYRVKSKQGTQFRIWANRILKDYLIKGFATQEKLKLSQLENLKKTVALLANVIHNKELTAGEATGLIQVVSDYAYALDILDRYDQKALGIESVSEKQLYVITYEEAISAIQGLRSKFEQHSFFGREKDDSFKSSINTIYQTFDGIELYPSIEEKAAHLLYFIIKNHSFTDGNKRIAALIFVWFLERNSILYKPDGSKRLADNALVALTLMIAESSPSEKDMMVKVVVSLINQNN</sequence>
<dbReference type="InterPro" id="IPR053737">
    <property type="entry name" value="Type_II_TA_Toxin"/>
</dbReference>
<accession>A0A1G7C4K6</accession>
<dbReference type="PANTHER" id="PTHR35810:SF1">
    <property type="entry name" value="CYTOPLASMIC PROTEIN"/>
    <property type="match status" value="1"/>
</dbReference>
<name>A0A1G7C4K6_9BACT</name>
<dbReference type="Pfam" id="PF02661">
    <property type="entry name" value="Fic"/>
    <property type="match status" value="1"/>
</dbReference>
<dbReference type="Pfam" id="PF13310">
    <property type="entry name" value="Virulence_RhuM"/>
    <property type="match status" value="1"/>
</dbReference>
<evidence type="ECO:0000313" key="3">
    <source>
        <dbReference type="Proteomes" id="UP000198748"/>
    </source>
</evidence>
<feature type="domain" description="Fido" evidence="1">
    <location>
        <begin position="195"/>
        <end position="333"/>
    </location>
</feature>
<evidence type="ECO:0000259" key="1">
    <source>
        <dbReference type="PROSITE" id="PS51459"/>
    </source>
</evidence>
<dbReference type="InterPro" id="IPR003812">
    <property type="entry name" value="Fido"/>
</dbReference>
<dbReference type="InterPro" id="IPR011204">
    <property type="entry name" value="Virulence_RhuM-like"/>
</dbReference>
<dbReference type="AlphaFoldDB" id="A0A1G7C4K6"/>
<dbReference type="RefSeq" id="WP_310590144.1">
    <property type="nucleotide sequence ID" value="NZ_FNAN01000004.1"/>
</dbReference>
<dbReference type="STRING" id="659014.SAMN04487996_104398"/>
<keyword evidence="3" id="KW-1185">Reference proteome</keyword>
<gene>
    <name evidence="2" type="ORF">SAMN04487996_104398</name>
</gene>
<dbReference type="PROSITE" id="PS51459">
    <property type="entry name" value="FIDO"/>
    <property type="match status" value="1"/>
</dbReference>
<evidence type="ECO:0000313" key="2">
    <source>
        <dbReference type="EMBL" id="SDE34241.1"/>
    </source>
</evidence>
<dbReference type="Proteomes" id="UP000198748">
    <property type="component" value="Unassembled WGS sequence"/>
</dbReference>
<protein>
    <submittedName>
        <fullName evidence="2">Fic/DOC family protein</fullName>
    </submittedName>
</protein>